<dbReference type="Proteomes" id="UP000198504">
    <property type="component" value="Unassembled WGS sequence"/>
</dbReference>
<organism evidence="2 3">
    <name type="scientific">Microlunatus flavus</name>
    <dbReference type="NCBI Taxonomy" id="1036181"/>
    <lineage>
        <taxon>Bacteria</taxon>
        <taxon>Bacillati</taxon>
        <taxon>Actinomycetota</taxon>
        <taxon>Actinomycetes</taxon>
        <taxon>Propionibacteriales</taxon>
        <taxon>Propionibacteriaceae</taxon>
        <taxon>Microlunatus</taxon>
    </lineage>
</organism>
<dbReference type="EMBL" id="FOFA01000009">
    <property type="protein sequence ID" value="SER12077.1"/>
    <property type="molecule type" value="Genomic_DNA"/>
</dbReference>
<evidence type="ECO:0000313" key="2">
    <source>
        <dbReference type="EMBL" id="SER12077.1"/>
    </source>
</evidence>
<keyword evidence="3" id="KW-1185">Reference proteome</keyword>
<evidence type="ECO:0000313" key="3">
    <source>
        <dbReference type="Proteomes" id="UP000198504"/>
    </source>
</evidence>
<evidence type="ECO:0000256" key="1">
    <source>
        <dbReference type="SAM" id="MobiDB-lite"/>
    </source>
</evidence>
<reference evidence="3" key="1">
    <citation type="submission" date="2016-10" db="EMBL/GenBank/DDBJ databases">
        <authorList>
            <person name="Varghese N."/>
            <person name="Submissions S."/>
        </authorList>
    </citation>
    <scope>NUCLEOTIDE SEQUENCE [LARGE SCALE GENOMIC DNA]</scope>
    <source>
        <strain evidence="3">CGMCC 4.6856</strain>
    </source>
</reference>
<protein>
    <submittedName>
        <fullName evidence="2">Uncharacterized protein</fullName>
    </submittedName>
</protein>
<name>A0A1H9LLK0_9ACTN</name>
<dbReference type="STRING" id="1036181.SAMN05421756_1094"/>
<feature type="region of interest" description="Disordered" evidence="1">
    <location>
        <begin position="47"/>
        <end position="70"/>
    </location>
</feature>
<proteinExistence type="predicted"/>
<feature type="compositionally biased region" description="Basic and acidic residues" evidence="1">
    <location>
        <begin position="47"/>
        <end position="58"/>
    </location>
</feature>
<sequence>MRIRIDSNGLRALSAELRELASNGPTRVLHALDGALERTAEVSRDLAHVSDDHRHTGDLKASQSVQSDHGAGGWSGFISYGDPGAHWELERGGEHGEFIESLAHLSAEEFQRALDQMFNT</sequence>
<dbReference type="RefSeq" id="WP_091184440.1">
    <property type="nucleotide sequence ID" value="NZ_FOFA01000009.1"/>
</dbReference>
<dbReference type="AlphaFoldDB" id="A0A1H9LLK0"/>
<gene>
    <name evidence="2" type="ORF">SAMN05421756_1094</name>
</gene>
<accession>A0A1H9LLK0</accession>